<gene>
    <name evidence="11" type="ORF">ZIOFF_063930</name>
</gene>
<protein>
    <recommendedName>
        <fullName evidence="2">[RNA-polymerase]-subunit kinase</fullName>
        <ecNumber evidence="2">2.7.11.23</ecNumber>
    </recommendedName>
</protein>
<dbReference type="Pfam" id="PF00069">
    <property type="entry name" value="Pkinase"/>
    <property type="match status" value="1"/>
</dbReference>
<evidence type="ECO:0000256" key="3">
    <source>
        <dbReference type="ARBA" id="ARBA00022527"/>
    </source>
</evidence>
<dbReference type="PROSITE" id="PS00108">
    <property type="entry name" value="PROTEIN_KINASE_ST"/>
    <property type="match status" value="1"/>
</dbReference>
<evidence type="ECO:0000259" key="10">
    <source>
        <dbReference type="PROSITE" id="PS50011"/>
    </source>
</evidence>
<keyword evidence="4" id="KW-0808">Transferase</keyword>
<dbReference type="AlphaFoldDB" id="A0A8J5KA02"/>
<evidence type="ECO:0000256" key="7">
    <source>
        <dbReference type="ARBA" id="ARBA00022840"/>
    </source>
</evidence>
<keyword evidence="6" id="KW-0418">Kinase</keyword>
<evidence type="ECO:0000256" key="1">
    <source>
        <dbReference type="ARBA" id="ARBA00006485"/>
    </source>
</evidence>
<dbReference type="GO" id="GO:0005634">
    <property type="term" value="C:nucleus"/>
    <property type="evidence" value="ECO:0007669"/>
    <property type="project" value="TreeGrafter"/>
</dbReference>
<feature type="region of interest" description="Disordered" evidence="9">
    <location>
        <begin position="50"/>
        <end position="100"/>
    </location>
</feature>
<dbReference type="PROSITE" id="PS00107">
    <property type="entry name" value="PROTEIN_KINASE_ATP"/>
    <property type="match status" value="1"/>
</dbReference>
<dbReference type="EMBL" id="JACMSC010000017">
    <property type="protein sequence ID" value="KAG6480430.1"/>
    <property type="molecule type" value="Genomic_DNA"/>
</dbReference>
<dbReference type="CDD" id="cd07840">
    <property type="entry name" value="STKc_CDK9_like"/>
    <property type="match status" value="1"/>
</dbReference>
<evidence type="ECO:0000256" key="6">
    <source>
        <dbReference type="ARBA" id="ARBA00022777"/>
    </source>
</evidence>
<dbReference type="PANTHER" id="PTHR24056">
    <property type="entry name" value="CELL DIVISION PROTEIN KINASE"/>
    <property type="match status" value="1"/>
</dbReference>
<keyword evidence="7 8" id="KW-0067">ATP-binding</keyword>
<dbReference type="InterPro" id="IPR017441">
    <property type="entry name" value="Protein_kinase_ATP_BS"/>
</dbReference>
<evidence type="ECO:0000256" key="4">
    <source>
        <dbReference type="ARBA" id="ARBA00022679"/>
    </source>
</evidence>
<dbReference type="PROSITE" id="PS50011">
    <property type="entry name" value="PROTEIN_KINASE_DOM"/>
    <property type="match status" value="1"/>
</dbReference>
<dbReference type="InterPro" id="IPR008271">
    <property type="entry name" value="Ser/Thr_kinase_AS"/>
</dbReference>
<keyword evidence="5 8" id="KW-0547">Nucleotide-binding</keyword>
<evidence type="ECO:0000313" key="11">
    <source>
        <dbReference type="EMBL" id="KAG6480430.1"/>
    </source>
</evidence>
<feature type="region of interest" description="Disordered" evidence="9">
    <location>
        <begin position="1"/>
        <end position="24"/>
    </location>
</feature>
<dbReference type="GO" id="GO:0032968">
    <property type="term" value="P:positive regulation of transcription elongation by RNA polymerase II"/>
    <property type="evidence" value="ECO:0007669"/>
    <property type="project" value="TreeGrafter"/>
</dbReference>
<feature type="compositionally biased region" description="Basic and acidic residues" evidence="9">
    <location>
        <begin position="498"/>
        <end position="510"/>
    </location>
</feature>
<keyword evidence="12" id="KW-1185">Reference proteome</keyword>
<comment type="similarity">
    <text evidence="1">Belongs to the protein kinase superfamily. CMGC Ser/Thr protein kinase family. CDC2/CDKX subfamily.</text>
</comment>
<evidence type="ECO:0000256" key="5">
    <source>
        <dbReference type="ARBA" id="ARBA00022741"/>
    </source>
</evidence>
<dbReference type="GO" id="GO:0008353">
    <property type="term" value="F:RNA polymerase II CTD heptapeptide repeat kinase activity"/>
    <property type="evidence" value="ECO:0007669"/>
    <property type="project" value="UniProtKB-EC"/>
</dbReference>
<dbReference type="InterPro" id="IPR050108">
    <property type="entry name" value="CDK"/>
</dbReference>
<dbReference type="OrthoDB" id="28397at2759"/>
<reference evidence="11 12" key="1">
    <citation type="submission" date="2020-08" db="EMBL/GenBank/DDBJ databases">
        <title>Plant Genome Project.</title>
        <authorList>
            <person name="Zhang R.-G."/>
        </authorList>
    </citation>
    <scope>NUCLEOTIDE SEQUENCE [LARGE SCALE GENOMIC DNA]</scope>
    <source>
        <tissue evidence="11">Rhizome</tissue>
    </source>
</reference>
<name>A0A8J5KA02_ZINOF</name>
<dbReference type="GO" id="GO:0000307">
    <property type="term" value="C:cyclin-dependent protein kinase holoenzyme complex"/>
    <property type="evidence" value="ECO:0007669"/>
    <property type="project" value="TreeGrafter"/>
</dbReference>
<dbReference type="InterPro" id="IPR000719">
    <property type="entry name" value="Prot_kinase_dom"/>
</dbReference>
<feature type="region of interest" description="Disordered" evidence="9">
    <location>
        <begin position="494"/>
        <end position="522"/>
    </location>
</feature>
<dbReference type="GO" id="GO:0005524">
    <property type="term" value="F:ATP binding"/>
    <property type="evidence" value="ECO:0007669"/>
    <property type="project" value="UniProtKB-UniRule"/>
</dbReference>
<keyword evidence="3" id="KW-0723">Serine/threonine-protein kinase</keyword>
<dbReference type="FunFam" id="3.30.200.20:FF:000021">
    <property type="entry name" value="probable serine/threonine-protein kinase At1g54610"/>
    <property type="match status" value="1"/>
</dbReference>
<accession>A0A8J5KA02</accession>
<dbReference type="SMART" id="SM00220">
    <property type="entry name" value="S_TKc"/>
    <property type="match status" value="1"/>
</dbReference>
<feature type="domain" description="Protein kinase" evidence="10">
    <location>
        <begin position="137"/>
        <end position="421"/>
    </location>
</feature>
<dbReference type="FunFam" id="1.10.510.10:FF:000043">
    <property type="entry name" value="probable serine/threonine-protein kinase At1g54610"/>
    <property type="match status" value="1"/>
</dbReference>
<organism evidence="11 12">
    <name type="scientific">Zingiber officinale</name>
    <name type="common">Ginger</name>
    <name type="synonym">Amomum zingiber</name>
    <dbReference type="NCBI Taxonomy" id="94328"/>
    <lineage>
        <taxon>Eukaryota</taxon>
        <taxon>Viridiplantae</taxon>
        <taxon>Streptophyta</taxon>
        <taxon>Embryophyta</taxon>
        <taxon>Tracheophyta</taxon>
        <taxon>Spermatophyta</taxon>
        <taxon>Magnoliopsida</taxon>
        <taxon>Liliopsida</taxon>
        <taxon>Zingiberales</taxon>
        <taxon>Zingiberaceae</taxon>
        <taxon>Zingiber</taxon>
    </lineage>
</organism>
<sequence>MGCVASKDGAAPVTPALDSSVASGNLEPLGHLEAAANLETPAKVETLEHLETSREFQPSPSLWNGPRLSNYEFSDQPESGESEKKSSAGDSVASIPPRRNLSRCNEGEQVAAGWPAWLSCVAGEAIRGWAPLKAEAFEKLEKIGQGTYSNVFRACEIDTGRIVALKKVRFDNFEPESVRFMAREILILRKLDHPNIVKLEGIITSRLSCSIYLVFEYMEHDLAGLSSSPDIKFSESQIKCYMHQLLLGLSQCHSRGIMHRDIKCANLLVNNEGILKIADFGLANILNPEEKQPLTSRVVTLWYRPPELLLGSVDYDATVDLWSVGCVFAELFLGKPILQGRTEVEQIHKIFKLCGSPPGEFWKKTKLPQATVIKSQHAYENCLYRTFEFLPDSAFKLLETFLSIESTKRGTAVAALNSEYFKTKPYACEPSSLPKYNPSKEIDAKFREDSIRSVNGRFFDEGTKGLSKSHKLLQELSDLGKASHKEALRNAIETNRSGTKEALHDSRKPDLPLPNMKSQEERRRMKQIPRNPQSGPMHVPATGFSCAKKPKEAPLPIKSQNRFKSRQGKFGLLDPTLAQGTLKSNGEEHGGTGYAPFSNSKVQPYESTKEEMLRRWIHPEFQDSVYSFGDYDSHDAVSKNRIMDYKDQGVEFSGPVLLQSKKVDEFLEKHEEYIRRATRKSWFQKAQKQQRY</sequence>
<comment type="caution">
    <text evidence="11">The sequence shown here is derived from an EMBL/GenBank/DDBJ whole genome shotgun (WGS) entry which is preliminary data.</text>
</comment>
<evidence type="ECO:0000313" key="12">
    <source>
        <dbReference type="Proteomes" id="UP000734854"/>
    </source>
</evidence>
<dbReference type="PANTHER" id="PTHR24056:SF228">
    <property type="entry name" value="PROTEIN IMPAIRED IN BABA-INDUCED STERILITY 1"/>
    <property type="match status" value="1"/>
</dbReference>
<dbReference type="Proteomes" id="UP000734854">
    <property type="component" value="Unassembled WGS sequence"/>
</dbReference>
<proteinExistence type="inferred from homology"/>
<evidence type="ECO:0000256" key="2">
    <source>
        <dbReference type="ARBA" id="ARBA00012409"/>
    </source>
</evidence>
<evidence type="ECO:0000256" key="9">
    <source>
        <dbReference type="SAM" id="MobiDB-lite"/>
    </source>
</evidence>
<feature type="binding site" evidence="8">
    <location>
        <position position="166"/>
    </location>
    <ligand>
        <name>ATP</name>
        <dbReference type="ChEBI" id="CHEBI:30616"/>
    </ligand>
</feature>
<dbReference type="EC" id="2.7.11.23" evidence="2"/>
<evidence type="ECO:0000256" key="8">
    <source>
        <dbReference type="PROSITE-ProRule" id="PRU10141"/>
    </source>
</evidence>